<dbReference type="GO" id="GO:0005576">
    <property type="term" value="C:extracellular region"/>
    <property type="evidence" value="ECO:0007669"/>
    <property type="project" value="UniProtKB-ARBA"/>
</dbReference>
<sequence length="589" mass="65097">MTNEKSNLQGALLPTDEQTIVNNQSSNSLDTRRKANGRIAKAVITIFAIVCYIGFYCFKSGTPLLASGPSVSVSRATECPDVEKIIPSDQFASPEQFFTDDYKNFSIHAWAGAIKYPTVGYDDLKDIGEDDRWLPFGDLQQFLKETFPLTFSKLEVEHVNTYGLLLTLHGKDTSLKPVLLMAHQDVVPVPDGTLADWTYPPFSGHFDGEFVWGRGSSDDKNSLIGILEGIEALLKQGYAPDRGVILSFGFDEEVSGWRGAKNIASHLENKLGKDSIYMIIDEGGGGVQNVHGGWFGLLGTGEKGYLDVRVAITTSGGHSSIPPDHTSIGIISRFITELEDNPYEPDITRANPFYYNLQCFAEKAPEIDAQFKADIQNIEKCPAAKKRVIDIVEQDFLTKYVIRTSQAADVINGGIKINALPEQVSVDLNHRIAIESSVDFVKENIVSKITALAKRFEFNVKAFGENILDNANSKGLFEVTSLSELSPAPVTPISNNPTWDLLGGTVRQVFEDVNGGIVDSPIAITPSIMTANTDTRHYWNLTKNIYRFTPIANPFDYNIHTVDEHTSVDGHLKAVAFYYNFLRNVDTFN</sequence>
<dbReference type="InterPro" id="IPR036264">
    <property type="entry name" value="Bact_exopeptidase_dim_dom"/>
</dbReference>
<evidence type="ECO:0000256" key="5">
    <source>
        <dbReference type="ARBA" id="ARBA00022833"/>
    </source>
</evidence>
<evidence type="ECO:0000256" key="4">
    <source>
        <dbReference type="ARBA" id="ARBA00022801"/>
    </source>
</evidence>
<keyword evidence="11" id="KW-1185">Reference proteome</keyword>
<dbReference type="GO" id="GO:0043604">
    <property type="term" value="P:amide biosynthetic process"/>
    <property type="evidence" value="ECO:0007669"/>
    <property type="project" value="UniProtKB-ARBA"/>
</dbReference>
<dbReference type="Gene3D" id="3.40.630.10">
    <property type="entry name" value="Zn peptidases"/>
    <property type="match status" value="1"/>
</dbReference>
<organism evidence="10 11">
    <name type="scientific">Sugiyamaella lignohabitans</name>
    <dbReference type="NCBI Taxonomy" id="796027"/>
    <lineage>
        <taxon>Eukaryota</taxon>
        <taxon>Fungi</taxon>
        <taxon>Dikarya</taxon>
        <taxon>Ascomycota</taxon>
        <taxon>Saccharomycotina</taxon>
        <taxon>Dipodascomycetes</taxon>
        <taxon>Dipodascales</taxon>
        <taxon>Trichomonascaceae</taxon>
        <taxon>Sugiyamaella</taxon>
    </lineage>
</organism>
<dbReference type="GO" id="GO:0000328">
    <property type="term" value="C:fungal-type vacuole lumen"/>
    <property type="evidence" value="ECO:0007669"/>
    <property type="project" value="TreeGrafter"/>
</dbReference>
<feature type="active site" description="Proton acceptor" evidence="6">
    <location>
        <position position="252"/>
    </location>
</feature>
<dbReference type="InterPro" id="IPR001261">
    <property type="entry name" value="ArgE/DapE_CS"/>
</dbReference>
<keyword evidence="8" id="KW-0472">Membrane</keyword>
<dbReference type="GeneID" id="30037953"/>
<dbReference type="PANTHER" id="PTHR45962:SF1">
    <property type="entry name" value="N-FATTY-ACYL-AMINO ACID SYNTHASE_HYDROLASE PM20D1"/>
    <property type="match status" value="1"/>
</dbReference>
<dbReference type="PROSITE" id="PS00759">
    <property type="entry name" value="ARGE_DAPE_CPG2_2"/>
    <property type="match status" value="1"/>
</dbReference>
<keyword evidence="2" id="KW-0645">Protease</keyword>
<feature type="transmembrane region" description="Helical" evidence="8">
    <location>
        <begin position="39"/>
        <end position="56"/>
    </location>
</feature>
<dbReference type="FunFam" id="3.40.630.10:FF:000027">
    <property type="entry name" value="N-fatty-acyl-amino acid synthase/hydrolase PM20D1"/>
    <property type="match status" value="1"/>
</dbReference>
<name>A0A167D8L3_9ASCO</name>
<dbReference type="SUPFAM" id="SSF55031">
    <property type="entry name" value="Bacterial exopeptidase dimerisation domain"/>
    <property type="match status" value="1"/>
</dbReference>
<dbReference type="GO" id="GO:0051603">
    <property type="term" value="P:proteolysis involved in protein catabolic process"/>
    <property type="evidence" value="ECO:0007669"/>
    <property type="project" value="TreeGrafter"/>
</dbReference>
<dbReference type="PANTHER" id="PTHR45962">
    <property type="entry name" value="N-FATTY-ACYL-AMINO ACID SYNTHASE/HYDROLASE PM20D1"/>
    <property type="match status" value="1"/>
</dbReference>
<keyword evidence="5 7" id="KW-0862">Zinc</keyword>
<evidence type="ECO:0000313" key="11">
    <source>
        <dbReference type="Proteomes" id="UP000189580"/>
    </source>
</evidence>
<dbReference type="GO" id="GO:0043605">
    <property type="term" value="P:amide catabolic process"/>
    <property type="evidence" value="ECO:0007669"/>
    <property type="project" value="UniProtKB-ARBA"/>
</dbReference>
<dbReference type="Proteomes" id="UP000189580">
    <property type="component" value="Chromosome a"/>
</dbReference>
<dbReference type="Pfam" id="PF07687">
    <property type="entry name" value="M20_dimer"/>
    <property type="match status" value="1"/>
</dbReference>
<evidence type="ECO:0000256" key="3">
    <source>
        <dbReference type="ARBA" id="ARBA00022723"/>
    </source>
</evidence>
<feature type="binding site" evidence="7">
    <location>
        <position position="218"/>
    </location>
    <ligand>
        <name>Zn(2+)</name>
        <dbReference type="ChEBI" id="CHEBI:29105"/>
        <label>2</label>
    </ligand>
</feature>
<feature type="binding site" evidence="7">
    <location>
        <position position="560"/>
    </location>
    <ligand>
        <name>Zn(2+)</name>
        <dbReference type="ChEBI" id="CHEBI:29105"/>
        <label>1</label>
    </ligand>
</feature>
<dbReference type="GO" id="GO:0004181">
    <property type="term" value="F:metallocarboxypeptidase activity"/>
    <property type="evidence" value="ECO:0007669"/>
    <property type="project" value="InterPro"/>
</dbReference>
<dbReference type="RefSeq" id="XP_018735091.1">
    <property type="nucleotide sequence ID" value="XM_018882842.1"/>
</dbReference>
<dbReference type="AlphaFoldDB" id="A0A167D8L3"/>
<evidence type="ECO:0000256" key="2">
    <source>
        <dbReference type="ARBA" id="ARBA00022670"/>
    </source>
</evidence>
<dbReference type="Pfam" id="PF01546">
    <property type="entry name" value="Peptidase_M20"/>
    <property type="match status" value="1"/>
</dbReference>
<feature type="domain" description="Peptidase M20 dimerisation" evidence="9">
    <location>
        <begin position="300"/>
        <end position="455"/>
    </location>
</feature>
<comment type="similarity">
    <text evidence="1">Belongs to the peptidase M20A family.</text>
</comment>
<evidence type="ECO:0000256" key="1">
    <source>
        <dbReference type="ARBA" id="ARBA00006247"/>
    </source>
</evidence>
<keyword evidence="3 7" id="KW-0479">Metal-binding</keyword>
<dbReference type="Gene3D" id="1.10.150.900">
    <property type="match status" value="1"/>
</dbReference>
<keyword evidence="4" id="KW-0378">Hydrolase</keyword>
<evidence type="ECO:0000313" key="10">
    <source>
        <dbReference type="EMBL" id="ANB12614.1"/>
    </source>
</evidence>
<dbReference type="EMBL" id="CP014501">
    <property type="protein sequence ID" value="ANB12614.1"/>
    <property type="molecule type" value="Genomic_DNA"/>
</dbReference>
<dbReference type="CDD" id="cd05674">
    <property type="entry name" value="M20_yscS"/>
    <property type="match status" value="1"/>
</dbReference>
<dbReference type="GO" id="GO:0016810">
    <property type="term" value="F:hydrolase activity, acting on carbon-nitrogen (but not peptide) bonds"/>
    <property type="evidence" value="ECO:0007669"/>
    <property type="project" value="UniProtKB-ARBA"/>
</dbReference>
<evidence type="ECO:0000259" key="9">
    <source>
        <dbReference type="Pfam" id="PF07687"/>
    </source>
</evidence>
<protein>
    <submittedName>
        <fullName evidence="10">Cps1p</fullName>
    </submittedName>
</protein>
<dbReference type="GO" id="GO:0006629">
    <property type="term" value="P:lipid metabolic process"/>
    <property type="evidence" value="ECO:0007669"/>
    <property type="project" value="UniProtKB-ARBA"/>
</dbReference>
<dbReference type="InterPro" id="IPR017141">
    <property type="entry name" value="Pept_M20_carboxypep"/>
</dbReference>
<evidence type="ECO:0000256" key="6">
    <source>
        <dbReference type="PIRSR" id="PIRSR037217-1"/>
    </source>
</evidence>
<feature type="binding site" evidence="7">
    <location>
        <position position="218"/>
    </location>
    <ligand>
        <name>Zn(2+)</name>
        <dbReference type="ChEBI" id="CHEBI:29105"/>
        <label>1</label>
    </ligand>
</feature>
<gene>
    <name evidence="10" type="primary">CPS1</name>
    <name evidence="10" type="ORF">AWJ20_873</name>
</gene>
<feature type="active site" evidence="6">
    <location>
        <position position="185"/>
    </location>
</feature>
<dbReference type="OrthoDB" id="3064516at2759"/>
<feature type="binding site" evidence="7">
    <location>
        <position position="281"/>
    </location>
    <ligand>
        <name>Zn(2+)</name>
        <dbReference type="ChEBI" id="CHEBI:29105"/>
        <label>2</label>
    </ligand>
</feature>
<dbReference type="FunFam" id="1.10.150.900:FF:000003">
    <property type="entry name" value="N-fatty-acyl-amino acid synthase/hydrolase PM20D1"/>
    <property type="match status" value="1"/>
</dbReference>
<dbReference type="GO" id="GO:1990845">
    <property type="term" value="P:adaptive thermogenesis"/>
    <property type="evidence" value="ECO:0007669"/>
    <property type="project" value="UniProtKB-ARBA"/>
</dbReference>
<dbReference type="PROSITE" id="PS00758">
    <property type="entry name" value="ARGE_DAPE_CPG2_1"/>
    <property type="match status" value="1"/>
</dbReference>
<feature type="binding site" evidence="7">
    <location>
        <position position="183"/>
    </location>
    <ligand>
        <name>Zn(2+)</name>
        <dbReference type="ChEBI" id="CHEBI:29105"/>
        <label>2</label>
    </ligand>
</feature>
<dbReference type="Gene3D" id="3.30.70.360">
    <property type="match status" value="1"/>
</dbReference>
<accession>A0A167D8L3</accession>
<keyword evidence="8" id="KW-0812">Transmembrane</keyword>
<dbReference type="KEGG" id="slb:AWJ20_873"/>
<dbReference type="InterPro" id="IPR002933">
    <property type="entry name" value="Peptidase_M20"/>
</dbReference>
<dbReference type="PIRSF" id="PIRSF037217">
    <property type="entry name" value="Carboxypeptidase_S"/>
    <property type="match status" value="1"/>
</dbReference>
<dbReference type="InterPro" id="IPR047177">
    <property type="entry name" value="Pept_M20A"/>
</dbReference>
<evidence type="ECO:0000256" key="7">
    <source>
        <dbReference type="PIRSR" id="PIRSR037217-2"/>
    </source>
</evidence>
<feature type="binding site" evidence="7">
    <location>
        <position position="253"/>
    </location>
    <ligand>
        <name>Zn(2+)</name>
        <dbReference type="ChEBI" id="CHEBI:29105"/>
        <label>1</label>
    </ligand>
</feature>
<dbReference type="GO" id="GO:0006520">
    <property type="term" value="P:amino acid metabolic process"/>
    <property type="evidence" value="ECO:0007669"/>
    <property type="project" value="UniProtKB-ARBA"/>
</dbReference>
<dbReference type="GO" id="GO:0046872">
    <property type="term" value="F:metal ion binding"/>
    <property type="evidence" value="ECO:0007669"/>
    <property type="project" value="UniProtKB-KW"/>
</dbReference>
<evidence type="ECO:0000256" key="8">
    <source>
        <dbReference type="SAM" id="Phobius"/>
    </source>
</evidence>
<reference evidence="10 11" key="1">
    <citation type="submission" date="2016-02" db="EMBL/GenBank/DDBJ databases">
        <title>Complete genome sequence and transcriptome regulation of the pentose utilising yeast Sugiyamaella lignohabitans.</title>
        <authorList>
            <person name="Bellasio M."/>
            <person name="Peymann A."/>
            <person name="Valli M."/>
            <person name="Sipitzky M."/>
            <person name="Graf A."/>
            <person name="Sauer M."/>
            <person name="Marx H."/>
            <person name="Mattanovich D."/>
        </authorList>
    </citation>
    <scope>NUCLEOTIDE SEQUENCE [LARGE SCALE GENOMIC DNA]</scope>
    <source>
        <strain evidence="10 11">CBS 10342</strain>
    </source>
</reference>
<dbReference type="SUPFAM" id="SSF53187">
    <property type="entry name" value="Zn-dependent exopeptidases"/>
    <property type="match status" value="1"/>
</dbReference>
<dbReference type="InterPro" id="IPR011650">
    <property type="entry name" value="Peptidase_M20_dimer"/>
</dbReference>
<proteinExistence type="inferred from homology"/>
<keyword evidence="8" id="KW-1133">Transmembrane helix</keyword>